<accession>A0A0D7BDH8</accession>
<feature type="compositionally biased region" description="Polar residues" evidence="1">
    <location>
        <begin position="478"/>
        <end position="505"/>
    </location>
</feature>
<proteinExistence type="predicted"/>
<feature type="region of interest" description="Disordered" evidence="1">
    <location>
        <begin position="724"/>
        <end position="759"/>
    </location>
</feature>
<feature type="compositionally biased region" description="Polar residues" evidence="1">
    <location>
        <begin position="790"/>
        <end position="810"/>
    </location>
</feature>
<feature type="region of interest" description="Disordered" evidence="1">
    <location>
        <begin position="241"/>
        <end position="305"/>
    </location>
</feature>
<feature type="compositionally biased region" description="Polar residues" evidence="1">
    <location>
        <begin position="102"/>
        <end position="119"/>
    </location>
</feature>
<dbReference type="OrthoDB" id="3228777at2759"/>
<feature type="region of interest" description="Disordered" evidence="1">
    <location>
        <begin position="790"/>
        <end position="843"/>
    </location>
</feature>
<evidence type="ECO:0000313" key="3">
    <source>
        <dbReference type="Proteomes" id="UP000054007"/>
    </source>
</evidence>
<feature type="compositionally biased region" description="Polar residues" evidence="1">
    <location>
        <begin position="246"/>
        <end position="263"/>
    </location>
</feature>
<dbReference type="EMBL" id="KN880507">
    <property type="protein sequence ID" value="KIY68199.1"/>
    <property type="molecule type" value="Genomic_DNA"/>
</dbReference>
<dbReference type="STRING" id="1314674.A0A0D7BDH8"/>
<feature type="region of interest" description="Disordered" evidence="1">
    <location>
        <begin position="368"/>
        <end position="392"/>
    </location>
</feature>
<organism evidence="2 3">
    <name type="scientific">Cylindrobasidium torrendii FP15055 ss-10</name>
    <dbReference type="NCBI Taxonomy" id="1314674"/>
    <lineage>
        <taxon>Eukaryota</taxon>
        <taxon>Fungi</taxon>
        <taxon>Dikarya</taxon>
        <taxon>Basidiomycota</taxon>
        <taxon>Agaricomycotina</taxon>
        <taxon>Agaricomycetes</taxon>
        <taxon>Agaricomycetidae</taxon>
        <taxon>Agaricales</taxon>
        <taxon>Marasmiineae</taxon>
        <taxon>Physalacriaceae</taxon>
        <taxon>Cylindrobasidium</taxon>
    </lineage>
</organism>
<feature type="region of interest" description="Disordered" evidence="1">
    <location>
        <begin position="468"/>
        <end position="516"/>
    </location>
</feature>
<keyword evidence="3" id="KW-1185">Reference proteome</keyword>
<feature type="region of interest" description="Disordered" evidence="1">
    <location>
        <begin position="421"/>
        <end position="456"/>
    </location>
</feature>
<feature type="region of interest" description="Disordered" evidence="1">
    <location>
        <begin position="1"/>
        <end position="223"/>
    </location>
</feature>
<reference evidence="2 3" key="1">
    <citation type="journal article" date="2015" name="Fungal Genet. Biol.">
        <title>Evolution of novel wood decay mechanisms in Agaricales revealed by the genome sequences of Fistulina hepatica and Cylindrobasidium torrendii.</title>
        <authorList>
            <person name="Floudas D."/>
            <person name="Held B.W."/>
            <person name="Riley R."/>
            <person name="Nagy L.G."/>
            <person name="Koehler G."/>
            <person name="Ransdell A.S."/>
            <person name="Younus H."/>
            <person name="Chow J."/>
            <person name="Chiniquy J."/>
            <person name="Lipzen A."/>
            <person name="Tritt A."/>
            <person name="Sun H."/>
            <person name="Haridas S."/>
            <person name="LaButti K."/>
            <person name="Ohm R.A."/>
            <person name="Kues U."/>
            <person name="Blanchette R.A."/>
            <person name="Grigoriev I.V."/>
            <person name="Minto R.E."/>
            <person name="Hibbett D.S."/>
        </authorList>
    </citation>
    <scope>NUCLEOTIDE SEQUENCE [LARGE SCALE GENOMIC DNA]</scope>
    <source>
        <strain evidence="2 3">FP15055 ss-10</strain>
    </source>
</reference>
<evidence type="ECO:0000313" key="2">
    <source>
        <dbReference type="EMBL" id="KIY68199.1"/>
    </source>
</evidence>
<protein>
    <submittedName>
        <fullName evidence="2">Uncharacterized protein</fullName>
    </submittedName>
</protein>
<sequence length="1112" mass="121268">MSSHSSSPTPFSRFSRIGLFKSSSPSPSHRARSGKGGEDSDSWYIPYNGPFEAPRPSHVQPKDRDSWGDSVYGGNGGGGDEKLMAHTYASSSAGAWDGPDTDGTSGRQRSKTLSSTTSGVMDFRREGVRQRAPLPSYINIDPSGGVGDTPAPRPSSEAMPPKRSGLAQIFGFGKTKPLRVVPKTPRSPAKPEQGAYSYGTLASSPHSPLRHGFPPDDIPSRATTASPLVLHPYAYPFPAATEEDLSQSAPHTAPIVSTNSNDSDPFRSAPMRPSQSTGTTRHQLKNSISSPDLHKRSKAHPKTRERWLSPETWCDALFLPKPRFKMRQDGTINYGKRVVSPPGSPVVTSFHQNDAVSRVLAHSRSMVELQHPQPPPPDPGPSNYLKPPRPKSFALDDLALPSPVPSLSKVLEEGQILDHQRQKWQTQAKKSFQNSRSRSYSRARTKSLPKDKKHTNVDFLLARSLAGNQDQIPVPRRSPTSSHTHSNSLSKTISTNKTILTNTSHSRTHSKNDSWSKSAKRFANGVMCAGDSLSPTDEKPGFEEALQADGTRVIRFRDPSMSPLDPALLARNSPSQASNISDSRVGIALSTPPMLQSNRESIHLSSHPYAQGGSYSYGASARRETEASAGERYDHQMAFPHPYAMYGGNNRDSGHSSGLPEVRVEEVPHEDSMWTRYDDGQVREVYPRELQYSPYMMSTPGGRESAHIYDMVGVAEALANTMRSRDSGMDAGGGHPYSAGATREDFPPPPPPPQHRQPVEYDATQPLYRRKFEANHEPLVAPDMRLGVSRANSSTSSQARTPDTSSSAESTRGPLGSVDDLDNYRDLFYQPGPGALKRTASQRSQLTTLARQLEQEYEELSQGRESGDIDRSSLRDRNSAFSSNRSAPLRGDGAIQFVFSDDASVVGQRVVSRRGSILPFHPSVSIPEDVESASIVEQSPTEESAEFRVGEVEYVTTPEATPSSHRHSYVGQFVSASGRENVARLGEIAGEEEDDTITMPVQMENRGSLQPPNDPSRTSYATNSSVYSRMSGLSDFPSPPSTDRTPAHMQVLSSYFDGLDGDRDSNAAGITMRGSVRPPSEAPSRPSVSSNRLTFGGDAEIQELLDHLNHGR</sequence>
<feature type="compositionally biased region" description="Basic and acidic residues" evidence="1">
    <location>
        <begin position="861"/>
        <end position="878"/>
    </location>
</feature>
<name>A0A0D7BDH8_9AGAR</name>
<feature type="compositionally biased region" description="Polar residues" evidence="1">
    <location>
        <begin position="423"/>
        <end position="438"/>
    </location>
</feature>
<evidence type="ECO:0000256" key="1">
    <source>
        <dbReference type="SAM" id="MobiDB-lite"/>
    </source>
</evidence>
<feature type="compositionally biased region" description="Low complexity" evidence="1">
    <location>
        <begin position="1"/>
        <end position="28"/>
    </location>
</feature>
<feature type="region of interest" description="Disordered" evidence="1">
    <location>
        <begin position="855"/>
        <end position="887"/>
    </location>
</feature>
<dbReference type="Proteomes" id="UP000054007">
    <property type="component" value="Unassembled WGS sequence"/>
</dbReference>
<dbReference type="AlphaFoldDB" id="A0A0D7BDH8"/>
<feature type="region of interest" description="Disordered" evidence="1">
    <location>
        <begin position="1059"/>
        <end position="1098"/>
    </location>
</feature>
<gene>
    <name evidence="2" type="ORF">CYLTODRAFT_421795</name>
</gene>
<feature type="compositionally biased region" description="Polar residues" evidence="1">
    <location>
        <begin position="273"/>
        <end position="290"/>
    </location>
</feature>